<evidence type="ECO:0000256" key="3">
    <source>
        <dbReference type="ARBA" id="ARBA00022801"/>
    </source>
</evidence>
<keyword evidence="3" id="KW-0378">Hydrolase</keyword>
<dbReference type="PANTHER" id="PTHR43329">
    <property type="entry name" value="EPOXIDE HYDROLASE"/>
    <property type="match status" value="1"/>
</dbReference>
<evidence type="ECO:0000256" key="5">
    <source>
        <dbReference type="ARBA" id="ARBA00051067"/>
    </source>
</evidence>
<dbReference type="FunFam" id="3.40.50.1820:FF:000161">
    <property type="entry name" value="Epoxide hydrolase"/>
    <property type="match status" value="2"/>
</dbReference>
<name>A0AAD9U8R9_9ROSI</name>
<evidence type="ECO:0000313" key="10">
    <source>
        <dbReference type="Proteomes" id="UP001280121"/>
    </source>
</evidence>
<evidence type="ECO:0000256" key="4">
    <source>
        <dbReference type="ARBA" id="ARBA00038334"/>
    </source>
</evidence>
<dbReference type="GO" id="GO:0004301">
    <property type="term" value="F:epoxide hydrolase activity"/>
    <property type="evidence" value="ECO:0007669"/>
    <property type="project" value="UniProtKB-EC"/>
</dbReference>
<comment type="pathway">
    <text evidence="1">Secondary metabolite biosynthesis; terpenoid biosynthesis.</text>
</comment>
<gene>
    <name evidence="9" type="ORF">Ddye_016999</name>
</gene>
<dbReference type="PRINTS" id="PR00111">
    <property type="entry name" value="ABHYDROLASE"/>
</dbReference>
<feature type="domain" description="AB hydrolase-1" evidence="8">
    <location>
        <begin position="25"/>
        <end position="140"/>
    </location>
</feature>
<feature type="domain" description="AB hydrolase-1" evidence="8">
    <location>
        <begin position="344"/>
        <end position="450"/>
    </location>
</feature>
<dbReference type="Pfam" id="PF00561">
    <property type="entry name" value="Abhydrolase_1"/>
    <property type="match status" value="2"/>
</dbReference>
<comment type="function">
    <text evidence="6">Epoxide hydrolase involved in the biosynthesis of cucurbitacin and mogroside tetracyclic triterpene natural products (e.g. siamenoside I and mogrosides IV, V and VI). Cucurbitacins have cytotoxic properties and exhibit deterrent taste as a defense barrier against herbivores. Mogrosides are nonsugar highly oxygenated compounds used as high-intensity zero-calorie sweeteners; they also possess pharmacological properties such as regulating immunity, lowering blood sugar and lipid levels, protecting the liver, and acting as antioxidants and antitumor agents. Catalyzes the hydrolysis of aromatic epoxide-containing substrates, such as the conversion of 24,25-epoxycucurbitadienol to 24,25-dihydroxycucurbitadienol.</text>
</comment>
<keyword evidence="10" id="KW-1185">Reference proteome</keyword>
<sequence length="635" mass="71942">MEKIEHTTVPTNGINMHVASIGTGPVVLFLHGFPELWYSWRHQLLYLSSRGYRAIAPDLRGYGDTDAPPSVTSYTVFHIVGDLVGLLDKLGIEQVFLVGHDWGASIAWNFCTIRPDRVKALVNLSVAFRPRNPTIKPVDAFRALFGDDHYICRFQEPGEVEEDFAQIDTAKLMKKFLVSRSPKAPCVPKETGFRGLPDPQALPSWLSEEDVNYYATKFNQKGFTGGLNYYRCLNLSWELAAPWTGVQIKVPVKFIVGDLDVTYHIPGVKEYIHDSGFKRDVPFLQEVVVMEGVAHFLNQEKPEEVGEHIYNFIKKELQKMEKIEHTTVSTNGINMHVASIGTGPVVLFLHGFPELWYSWRHQLLYLSSRSYRAIAPDLRGYGDTDVPPSVTSYTAFHIVGDLVGLLDKLGIEQVFLVGHDWGAIIAWCFCMLRPDRIKALVNTSVAYYPRNPAMNPIDGFRALFGDDYYICRLQEPGVVEEGFAQIDIAKLMKRFFGSSSSKPPCIPKEIRYRDLPDPPDLPSWLSEEDVNYYAVKFNQTGFTGGLNYYRSLNLTWELAAPWTGAQIKVPVKFIVGDLDSTYHIPGIKEYIHNGGFMKDVPLLQEVVVMEGVAHFLNQEKPEEVSEHIYDFINKF</sequence>
<comment type="caution">
    <text evidence="9">The sequence shown here is derived from an EMBL/GenBank/DDBJ whole genome shotgun (WGS) entry which is preliminary data.</text>
</comment>
<proteinExistence type="inferred from homology"/>
<evidence type="ECO:0000256" key="7">
    <source>
        <dbReference type="ARBA" id="ARBA00093212"/>
    </source>
</evidence>
<dbReference type="Gene3D" id="3.40.50.1820">
    <property type="entry name" value="alpha/beta hydrolase"/>
    <property type="match status" value="2"/>
</dbReference>
<dbReference type="PRINTS" id="PR00412">
    <property type="entry name" value="EPOXHYDRLASE"/>
</dbReference>
<dbReference type="EMBL" id="JANJYI010000005">
    <property type="protein sequence ID" value="KAK2649510.1"/>
    <property type="molecule type" value="Genomic_DNA"/>
</dbReference>
<evidence type="ECO:0000256" key="2">
    <source>
        <dbReference type="ARBA" id="ARBA00013006"/>
    </source>
</evidence>
<dbReference type="InterPro" id="IPR000639">
    <property type="entry name" value="Epox_hydrolase-like"/>
</dbReference>
<accession>A0AAD9U8R9</accession>
<dbReference type="AlphaFoldDB" id="A0AAD9U8R9"/>
<comment type="similarity">
    <text evidence="4">Belongs to the AB hydrolase superfamily. Epoxide hydrolase family.</text>
</comment>
<evidence type="ECO:0000259" key="8">
    <source>
        <dbReference type="Pfam" id="PF00561"/>
    </source>
</evidence>
<evidence type="ECO:0000256" key="6">
    <source>
        <dbReference type="ARBA" id="ARBA00058358"/>
    </source>
</evidence>
<protein>
    <recommendedName>
        <fullName evidence="2">soluble epoxide hydrolase</fullName>
        <ecNumber evidence="2">3.3.2.10</ecNumber>
    </recommendedName>
</protein>
<organism evidence="9 10">
    <name type="scientific">Dipteronia dyeriana</name>
    <dbReference type="NCBI Taxonomy" id="168575"/>
    <lineage>
        <taxon>Eukaryota</taxon>
        <taxon>Viridiplantae</taxon>
        <taxon>Streptophyta</taxon>
        <taxon>Embryophyta</taxon>
        <taxon>Tracheophyta</taxon>
        <taxon>Spermatophyta</taxon>
        <taxon>Magnoliopsida</taxon>
        <taxon>eudicotyledons</taxon>
        <taxon>Gunneridae</taxon>
        <taxon>Pentapetalae</taxon>
        <taxon>rosids</taxon>
        <taxon>malvids</taxon>
        <taxon>Sapindales</taxon>
        <taxon>Sapindaceae</taxon>
        <taxon>Hippocastanoideae</taxon>
        <taxon>Acereae</taxon>
        <taxon>Dipteronia</taxon>
    </lineage>
</organism>
<dbReference type="Proteomes" id="UP001280121">
    <property type="component" value="Unassembled WGS sequence"/>
</dbReference>
<dbReference type="SUPFAM" id="SSF53474">
    <property type="entry name" value="alpha/beta-Hydrolases"/>
    <property type="match status" value="2"/>
</dbReference>
<dbReference type="InterPro" id="IPR029058">
    <property type="entry name" value="AB_hydrolase_fold"/>
</dbReference>
<reference evidence="9" key="1">
    <citation type="journal article" date="2023" name="Plant J.">
        <title>Genome sequences and population genomics provide insights into the demographic history, inbreeding, and mutation load of two 'living fossil' tree species of Dipteronia.</title>
        <authorList>
            <person name="Feng Y."/>
            <person name="Comes H.P."/>
            <person name="Chen J."/>
            <person name="Zhu S."/>
            <person name="Lu R."/>
            <person name="Zhang X."/>
            <person name="Li P."/>
            <person name="Qiu J."/>
            <person name="Olsen K.M."/>
            <person name="Qiu Y."/>
        </authorList>
    </citation>
    <scope>NUCLEOTIDE SEQUENCE</scope>
    <source>
        <strain evidence="9">KIB01</strain>
    </source>
</reference>
<comment type="catalytic activity">
    <reaction evidence="7">
        <text>(24S)-24,25-epoxycucurbitadienol + H2O = (24R)-24,25-dihydroxycucurbitadienol</text>
        <dbReference type="Rhea" id="RHEA:81855"/>
        <dbReference type="ChEBI" id="CHEBI:15377"/>
        <dbReference type="ChEBI" id="CHEBI:229949"/>
        <dbReference type="ChEBI" id="CHEBI:229950"/>
    </reaction>
    <physiologicalReaction direction="left-to-right" evidence="7">
        <dbReference type="Rhea" id="RHEA:81856"/>
    </physiologicalReaction>
</comment>
<evidence type="ECO:0000256" key="1">
    <source>
        <dbReference type="ARBA" id="ARBA00004721"/>
    </source>
</evidence>
<evidence type="ECO:0000313" key="9">
    <source>
        <dbReference type="EMBL" id="KAK2649510.1"/>
    </source>
</evidence>
<dbReference type="EC" id="3.3.2.10" evidence="2"/>
<dbReference type="InterPro" id="IPR000073">
    <property type="entry name" value="AB_hydrolase_1"/>
</dbReference>
<comment type="catalytic activity">
    <reaction evidence="5">
        <text>an epoxide + H2O = an ethanediol</text>
        <dbReference type="Rhea" id="RHEA:19037"/>
        <dbReference type="ChEBI" id="CHEBI:15377"/>
        <dbReference type="ChEBI" id="CHEBI:32955"/>
        <dbReference type="ChEBI" id="CHEBI:140594"/>
        <dbReference type="EC" id="3.3.2.10"/>
    </reaction>
    <physiologicalReaction direction="left-to-right" evidence="5">
        <dbReference type="Rhea" id="RHEA:19038"/>
    </physiologicalReaction>
</comment>